<evidence type="ECO:0000313" key="1">
    <source>
        <dbReference type="EMBL" id="AJT42199.1"/>
    </source>
</evidence>
<dbReference type="Proteomes" id="UP000061839">
    <property type="component" value="Chromosome"/>
</dbReference>
<name>A0A0D4C0W7_9MICC</name>
<protein>
    <submittedName>
        <fullName evidence="1">Uncharacterized protein</fullName>
    </submittedName>
</protein>
<evidence type="ECO:0000313" key="2">
    <source>
        <dbReference type="Proteomes" id="UP000061839"/>
    </source>
</evidence>
<keyword evidence="2" id="KW-1185">Reference proteome</keyword>
<dbReference type="KEGG" id="ari:UM93_13055"/>
<dbReference type="AlphaFoldDB" id="A0A0D4C0W7"/>
<sequence>MHVIDRTRNHDERDSAKREIKPTAISCSTCGATAALMVESILLYRTDHSLAHIEYSCLKCDCVYTETIDRTDLRQIFLGDVPLRDLRGTTLAHCGEALKAGQSLAESTESGLSGFEILRCRCGFQVELNYFMGMPG</sequence>
<accession>A0A0D4C0W7</accession>
<reference evidence="1 2" key="1">
    <citation type="journal article" date="2015" name="Genome Announc.">
        <title>Complete Genome Sequencing of Protease-Producing Novel Arthrobacter sp. Strain IHBB 11108 Using PacBio Single-Molecule Real-Time Sequencing Technology.</title>
        <authorList>
            <person name="Kiran S."/>
            <person name="Swarnkar M.K."/>
            <person name="Pal M."/>
            <person name="Thakur R."/>
            <person name="Tewari R."/>
            <person name="Singh A.K."/>
            <person name="Gulati A."/>
        </authorList>
    </citation>
    <scope>NUCLEOTIDE SEQUENCE [LARGE SCALE GENOMIC DNA]</scope>
    <source>
        <strain evidence="1 2">IHBB 11108</strain>
    </source>
</reference>
<proteinExistence type="predicted"/>
<dbReference type="PATRIC" id="fig|1618207.4.peg.2646"/>
<organism evidence="1 2">
    <name type="scientific">Psychromicrobium lacuslunae</name>
    <dbReference type="NCBI Taxonomy" id="1618207"/>
    <lineage>
        <taxon>Bacteria</taxon>
        <taxon>Bacillati</taxon>
        <taxon>Actinomycetota</taxon>
        <taxon>Actinomycetes</taxon>
        <taxon>Micrococcales</taxon>
        <taxon>Micrococcaceae</taxon>
        <taxon>Psychromicrobium</taxon>
    </lineage>
</organism>
<gene>
    <name evidence="1" type="ORF">UM93_13055</name>
</gene>
<dbReference type="EMBL" id="CP011005">
    <property type="protein sequence ID" value="AJT42199.1"/>
    <property type="molecule type" value="Genomic_DNA"/>
</dbReference>
<dbReference type="HOGENOM" id="CLU_1871134_0_0_11"/>